<dbReference type="EMBL" id="LWMS01000031">
    <property type="protein sequence ID" value="PWL08094.1"/>
    <property type="molecule type" value="Genomic_DNA"/>
</dbReference>
<accession>A0A2A2HDZ8</accession>
<dbReference type="AlphaFoldDB" id="A0A2A2HDZ8"/>
<dbReference type="Proteomes" id="UP000246004">
    <property type="component" value="Unassembled WGS sequence"/>
</dbReference>
<dbReference type="RefSeq" id="WP_095608470.1">
    <property type="nucleotide sequence ID" value="NZ_LMVN01000011.1"/>
</dbReference>
<protein>
    <submittedName>
        <fullName evidence="2">Uncharacterized protein</fullName>
    </submittedName>
</protein>
<evidence type="ECO:0000313" key="5">
    <source>
        <dbReference type="Proteomes" id="UP000246004"/>
    </source>
</evidence>
<proteinExistence type="predicted"/>
<organism evidence="2 4">
    <name type="scientific">Methanosphaera cuniculi</name>
    <dbReference type="NCBI Taxonomy" id="1077256"/>
    <lineage>
        <taxon>Archaea</taxon>
        <taxon>Methanobacteriati</taxon>
        <taxon>Methanobacteriota</taxon>
        <taxon>Methanomada group</taxon>
        <taxon>Methanobacteria</taxon>
        <taxon>Methanobacteriales</taxon>
        <taxon>Methanobacteriaceae</taxon>
        <taxon>Methanosphaera</taxon>
    </lineage>
</organism>
<feature type="region of interest" description="Disordered" evidence="1">
    <location>
        <begin position="360"/>
        <end position="409"/>
    </location>
</feature>
<sequence length="531" mass="62678">MQRCRYCGQLNDDDDVDQCIYCGEPLFIQVDHGNDLSRSEISHQYAAKVAQELLEDERRKQQQKQPNLFDELDDFAKELLKPEDSSSFNDNENKDDNIFFTDDDYEKIRQEHRNNDIYPDAQYEDNNIYTPQQRSDDEMSDIYDPYDQFMDEDEDEENYVDVYEVEEDTRHIIFEDEDEDITVEHDVLDELEDSYYDDDEEIQQYPQDFYEDEIEDDNIPDEESIDENADLEKLRHIEDTLKSKIKRNKKLENHYGINIKDITLDLDNLTGSFHITGNVSLNKRTNKNAVKITVKCFNKDKKQIDEDSAIMAVRGLDHIFNVTLKPNLNDVAIIIIVPELINISQKQLKQLKENRPIKTVKSVKSPESTNIKQQQKRKYIKQPTKDDIKREYQKQKDDNDTKKESFKDKIIPHRKNKKKQLQYTDEKLVNNIYLEQIKGIERKVGMNIDNTSILIKNGKVEVVGEIHIKNPEKCQEIKIATTCYDKDNKIIATDTLKINTKMFLGFDTLHIVIDDVDINEIKRIRLYPTFL</sequence>
<evidence type="ECO:0000313" key="4">
    <source>
        <dbReference type="Proteomes" id="UP000217528"/>
    </source>
</evidence>
<dbReference type="EMBL" id="LMVN01000011">
    <property type="protein sequence ID" value="PAV07585.1"/>
    <property type="molecule type" value="Genomic_DNA"/>
</dbReference>
<feature type="compositionally biased region" description="Basic and acidic residues" evidence="1">
    <location>
        <begin position="383"/>
        <end position="409"/>
    </location>
</feature>
<evidence type="ECO:0000313" key="2">
    <source>
        <dbReference type="EMBL" id="PAV07585.1"/>
    </source>
</evidence>
<comment type="caution">
    <text evidence="2">The sequence shown here is derived from an EMBL/GenBank/DDBJ whole genome shotgun (WGS) entry which is preliminary data.</text>
</comment>
<name>A0A2A2HDZ8_9EURY</name>
<reference evidence="2 4" key="2">
    <citation type="journal article" date="2017" name="BMC Genomics">
        <title>Genomic analysis of methanogenic archaea reveals a shift towards energy conservation.</title>
        <authorList>
            <person name="Gilmore S.P."/>
            <person name="Henske J.K."/>
            <person name="Sexton J.A."/>
            <person name="Solomon K.V."/>
            <person name="Seppala S."/>
            <person name="Yoo J.I."/>
            <person name="Huyett L.M."/>
            <person name="Pressman A."/>
            <person name="Cogan J.Z."/>
            <person name="Kivenson V."/>
            <person name="Peng X."/>
            <person name="Tan Y."/>
            <person name="Valentine D.L."/>
            <person name="O'Malley M.A."/>
        </authorList>
    </citation>
    <scope>NUCLEOTIDE SEQUENCE [LARGE SCALE GENOMIC DNA]</scope>
    <source>
        <strain evidence="2 4">1R-7</strain>
    </source>
</reference>
<reference evidence="3 5" key="1">
    <citation type="submission" date="2016-04" db="EMBL/GenBank/DDBJ databases">
        <title>Genome sequence of Methanosphaera cuniculi DSM 4103.</title>
        <authorList>
            <person name="Poehlein A."/>
            <person name="Seedorf H."/>
            <person name="Daniel R."/>
        </authorList>
    </citation>
    <scope>NUCLEOTIDE SEQUENCE [LARGE SCALE GENOMIC DNA]</scope>
    <source>
        <strain evidence="3 5">DSM 4103</strain>
    </source>
</reference>
<evidence type="ECO:0000313" key="3">
    <source>
        <dbReference type="EMBL" id="PWL08094.1"/>
    </source>
</evidence>
<evidence type="ECO:0000256" key="1">
    <source>
        <dbReference type="SAM" id="MobiDB-lite"/>
    </source>
</evidence>
<dbReference type="OrthoDB" id="82613at2157"/>
<gene>
    <name evidence="2" type="ORF">ASJ82_07875</name>
    <name evidence="3" type="ORF">MSCUN_10250</name>
</gene>
<dbReference type="Proteomes" id="UP000217528">
    <property type="component" value="Unassembled WGS sequence"/>
</dbReference>
<keyword evidence="4" id="KW-1185">Reference proteome</keyword>